<evidence type="ECO:0000313" key="8">
    <source>
        <dbReference type="Proteomes" id="UP000799537"/>
    </source>
</evidence>
<dbReference type="PANTHER" id="PTHR15549:SF30">
    <property type="entry name" value="MID2 DOMAIN-CONTAINING PROTEIN"/>
    <property type="match status" value="1"/>
</dbReference>
<comment type="subcellular location">
    <subcellularLocation>
        <location evidence="1">Membrane</location>
        <topology evidence="1">Single-pass membrane protein</topology>
    </subcellularLocation>
</comment>
<dbReference type="RefSeq" id="XP_033659604.1">
    <property type="nucleotide sequence ID" value="XM_033810082.1"/>
</dbReference>
<dbReference type="EMBL" id="ML993651">
    <property type="protein sequence ID" value="KAF2158715.1"/>
    <property type="molecule type" value="Genomic_DNA"/>
</dbReference>
<keyword evidence="4 6" id="KW-0472">Membrane</keyword>
<evidence type="ECO:0000256" key="5">
    <source>
        <dbReference type="SAM" id="MobiDB-lite"/>
    </source>
</evidence>
<evidence type="ECO:0000256" key="3">
    <source>
        <dbReference type="ARBA" id="ARBA00022989"/>
    </source>
</evidence>
<feature type="compositionally biased region" description="Low complexity" evidence="5">
    <location>
        <begin position="342"/>
        <end position="355"/>
    </location>
</feature>
<sequence length="471" mass="50966">MQNATAQPDSQLHSDPTVELETCGNACCPMGYKCQGSVCLAQSKAEAAASSSSSPSASSSLLPTSTSSPLSTTTSTSGGTTITPIPLGGAVENTHDSDSFSGKSFAAGFVPGIALGAILAAALVLWLLRRKRCNSRSYIDEKHFSTGRDTLTDLGPDVYRRPTVHGRSISEPTVDTSLGHRTDFYHSSPPREEETGMYGGLQGYAVHIQSPAKAPITPASQAQEAASRSKVWLSHSPFMNQVSTPVPTQSPVPAHLKRGTLHFQISPVRALRKQRSMHSLRRQMTDATTRSNSGRRQRADLSRTGSAETIKVLMDTPDVSRNPHPRTLPSATYQRPSQPLPSASTWQTTSSSDDSTPIDEQPTQDDYTPTRPGRNSQVANVGATLQSPYTPSNYPTTDQHERERKKLDGLLPPGMAGDRDSAWRNTAMTTFSSMMEKAGLRRSMLGEEKGKGKVMKEKDLVMGPDPRKWNR</sequence>
<dbReference type="GeneID" id="54563354"/>
<feature type="region of interest" description="Disordered" evidence="5">
    <location>
        <begin position="269"/>
        <end position="402"/>
    </location>
</feature>
<reference evidence="7" key="1">
    <citation type="journal article" date="2020" name="Stud. Mycol.">
        <title>101 Dothideomycetes genomes: a test case for predicting lifestyles and emergence of pathogens.</title>
        <authorList>
            <person name="Haridas S."/>
            <person name="Albert R."/>
            <person name="Binder M."/>
            <person name="Bloem J."/>
            <person name="Labutti K."/>
            <person name="Salamov A."/>
            <person name="Andreopoulos B."/>
            <person name="Baker S."/>
            <person name="Barry K."/>
            <person name="Bills G."/>
            <person name="Bluhm B."/>
            <person name="Cannon C."/>
            <person name="Castanera R."/>
            <person name="Culley D."/>
            <person name="Daum C."/>
            <person name="Ezra D."/>
            <person name="Gonzalez J."/>
            <person name="Henrissat B."/>
            <person name="Kuo A."/>
            <person name="Liang C."/>
            <person name="Lipzen A."/>
            <person name="Lutzoni F."/>
            <person name="Magnuson J."/>
            <person name="Mondo S."/>
            <person name="Nolan M."/>
            <person name="Ohm R."/>
            <person name="Pangilinan J."/>
            <person name="Park H.-J."/>
            <person name="Ramirez L."/>
            <person name="Alfaro M."/>
            <person name="Sun H."/>
            <person name="Tritt A."/>
            <person name="Yoshinaga Y."/>
            <person name="Zwiers L.-H."/>
            <person name="Turgeon B."/>
            <person name="Goodwin S."/>
            <person name="Spatafora J."/>
            <person name="Crous P."/>
            <person name="Grigoriev I."/>
        </authorList>
    </citation>
    <scope>NUCLEOTIDE SEQUENCE</scope>
    <source>
        <strain evidence="7">ATCC 36951</strain>
    </source>
</reference>
<feature type="transmembrane region" description="Helical" evidence="6">
    <location>
        <begin position="105"/>
        <end position="128"/>
    </location>
</feature>
<dbReference type="Proteomes" id="UP000799537">
    <property type="component" value="Unassembled WGS sequence"/>
</dbReference>
<feature type="compositionally biased region" description="Basic and acidic residues" evidence="5">
    <location>
        <begin position="178"/>
        <end position="193"/>
    </location>
</feature>
<feature type="compositionally biased region" description="Polar residues" evidence="5">
    <location>
        <begin position="329"/>
        <end position="341"/>
    </location>
</feature>
<feature type="region of interest" description="Disordered" evidence="5">
    <location>
        <begin position="446"/>
        <end position="471"/>
    </location>
</feature>
<evidence type="ECO:0000313" key="7">
    <source>
        <dbReference type="EMBL" id="KAF2158715.1"/>
    </source>
</evidence>
<evidence type="ECO:0000256" key="4">
    <source>
        <dbReference type="ARBA" id="ARBA00023136"/>
    </source>
</evidence>
<evidence type="ECO:0000256" key="6">
    <source>
        <dbReference type="SAM" id="Phobius"/>
    </source>
</evidence>
<dbReference type="AlphaFoldDB" id="A0A6A6BVK0"/>
<feature type="compositionally biased region" description="Polar residues" evidence="5">
    <location>
        <begin position="285"/>
        <end position="294"/>
    </location>
</feature>
<dbReference type="PANTHER" id="PTHR15549">
    <property type="entry name" value="PAIRED IMMUNOGLOBULIN-LIKE TYPE 2 RECEPTOR"/>
    <property type="match status" value="1"/>
</dbReference>
<feature type="compositionally biased region" description="Basic residues" evidence="5">
    <location>
        <begin position="270"/>
        <end position="281"/>
    </location>
</feature>
<dbReference type="GO" id="GO:0016020">
    <property type="term" value="C:membrane"/>
    <property type="evidence" value="ECO:0007669"/>
    <property type="project" value="UniProtKB-SubCell"/>
</dbReference>
<gene>
    <name evidence="7" type="ORF">M409DRAFT_30810</name>
</gene>
<feature type="region of interest" description="Disordered" evidence="5">
    <location>
        <begin position="51"/>
        <end position="94"/>
    </location>
</feature>
<feature type="region of interest" description="Disordered" evidence="5">
    <location>
        <begin position="155"/>
        <end position="193"/>
    </location>
</feature>
<organism evidence="7 8">
    <name type="scientific">Zasmidium cellare ATCC 36951</name>
    <dbReference type="NCBI Taxonomy" id="1080233"/>
    <lineage>
        <taxon>Eukaryota</taxon>
        <taxon>Fungi</taxon>
        <taxon>Dikarya</taxon>
        <taxon>Ascomycota</taxon>
        <taxon>Pezizomycotina</taxon>
        <taxon>Dothideomycetes</taxon>
        <taxon>Dothideomycetidae</taxon>
        <taxon>Mycosphaerellales</taxon>
        <taxon>Mycosphaerellaceae</taxon>
        <taxon>Zasmidium</taxon>
    </lineage>
</organism>
<keyword evidence="3 6" id="KW-1133">Transmembrane helix</keyword>
<evidence type="ECO:0000256" key="1">
    <source>
        <dbReference type="ARBA" id="ARBA00004167"/>
    </source>
</evidence>
<keyword evidence="2 6" id="KW-0812">Transmembrane</keyword>
<name>A0A6A6BVK0_ZASCE</name>
<dbReference type="OrthoDB" id="5338512at2759"/>
<dbReference type="GO" id="GO:0071944">
    <property type="term" value="C:cell periphery"/>
    <property type="evidence" value="ECO:0007669"/>
    <property type="project" value="UniProtKB-ARBA"/>
</dbReference>
<proteinExistence type="predicted"/>
<accession>A0A6A6BVK0</accession>
<feature type="compositionally biased region" description="Low complexity" evidence="5">
    <location>
        <begin position="51"/>
        <end position="90"/>
    </location>
</feature>
<feature type="compositionally biased region" description="Polar residues" evidence="5">
    <location>
        <begin position="373"/>
        <end position="397"/>
    </location>
</feature>
<evidence type="ECO:0000256" key="2">
    <source>
        <dbReference type="ARBA" id="ARBA00022692"/>
    </source>
</evidence>
<protein>
    <submittedName>
        <fullName evidence="7">Uncharacterized protein</fullName>
    </submittedName>
</protein>
<keyword evidence="8" id="KW-1185">Reference proteome</keyword>
<dbReference type="InterPro" id="IPR051694">
    <property type="entry name" value="Immunoregulatory_rcpt-like"/>
</dbReference>